<name>A0AAW2GU45_9HYME</name>
<comment type="caution">
    <text evidence="1">The sequence shown here is derived from an EMBL/GenBank/DDBJ whole genome shotgun (WGS) entry which is preliminary data.</text>
</comment>
<proteinExistence type="predicted"/>
<reference evidence="1 2" key="1">
    <citation type="submission" date="2023-03" db="EMBL/GenBank/DDBJ databases">
        <title>High recombination rates correlate with genetic variation in Cardiocondyla obscurior ants.</title>
        <authorList>
            <person name="Errbii M."/>
        </authorList>
    </citation>
    <scope>NUCLEOTIDE SEQUENCE [LARGE SCALE GENOMIC DNA]</scope>
    <source>
        <strain evidence="1">Alpha-2009</strain>
        <tissue evidence="1">Whole body</tissue>
    </source>
</reference>
<dbReference type="AlphaFoldDB" id="A0AAW2GU45"/>
<dbReference type="EMBL" id="JADYXP020000002">
    <property type="protein sequence ID" value="KAL0130811.1"/>
    <property type="molecule type" value="Genomic_DNA"/>
</dbReference>
<accession>A0AAW2GU45</accession>
<gene>
    <name evidence="1" type="ORF">PUN28_002430</name>
</gene>
<keyword evidence="2" id="KW-1185">Reference proteome</keyword>
<evidence type="ECO:0000313" key="2">
    <source>
        <dbReference type="Proteomes" id="UP001430953"/>
    </source>
</evidence>
<protein>
    <submittedName>
        <fullName evidence="1">Uncharacterized protein</fullName>
    </submittedName>
</protein>
<sequence length="122" mass="14597">MRRVDAIPPRCLNRSPRRDRAFFFFFSSSFPLASRPSLPFATRIRPEPPILIRSRRMHNASPRLRRAREIPYRAFGIDGCAPLLIRRASERYVESARYKKFFFCPRRKRVKRPHALRGFSYQ</sequence>
<organism evidence="1 2">
    <name type="scientific">Cardiocondyla obscurior</name>
    <dbReference type="NCBI Taxonomy" id="286306"/>
    <lineage>
        <taxon>Eukaryota</taxon>
        <taxon>Metazoa</taxon>
        <taxon>Ecdysozoa</taxon>
        <taxon>Arthropoda</taxon>
        <taxon>Hexapoda</taxon>
        <taxon>Insecta</taxon>
        <taxon>Pterygota</taxon>
        <taxon>Neoptera</taxon>
        <taxon>Endopterygota</taxon>
        <taxon>Hymenoptera</taxon>
        <taxon>Apocrita</taxon>
        <taxon>Aculeata</taxon>
        <taxon>Formicoidea</taxon>
        <taxon>Formicidae</taxon>
        <taxon>Myrmicinae</taxon>
        <taxon>Cardiocondyla</taxon>
    </lineage>
</organism>
<evidence type="ECO:0000313" key="1">
    <source>
        <dbReference type="EMBL" id="KAL0130811.1"/>
    </source>
</evidence>
<dbReference type="Proteomes" id="UP001430953">
    <property type="component" value="Unassembled WGS sequence"/>
</dbReference>